<dbReference type="Gene3D" id="3.40.50.150">
    <property type="entry name" value="Vaccinia Virus protein VP39"/>
    <property type="match status" value="1"/>
</dbReference>
<dbReference type="SUPFAM" id="SSF53335">
    <property type="entry name" value="S-adenosyl-L-methionine-dependent methyltransferases"/>
    <property type="match status" value="1"/>
</dbReference>
<dbReference type="Pfam" id="PF08241">
    <property type="entry name" value="Methyltransf_11"/>
    <property type="match status" value="1"/>
</dbReference>
<proteinExistence type="predicted"/>
<dbReference type="EMBL" id="LIXZ01000005">
    <property type="protein sequence ID" value="KPL60210.1"/>
    <property type="molecule type" value="Genomic_DNA"/>
</dbReference>
<dbReference type="GO" id="GO:0008757">
    <property type="term" value="F:S-adenosylmethionine-dependent methyltransferase activity"/>
    <property type="evidence" value="ECO:0007669"/>
    <property type="project" value="InterPro"/>
</dbReference>
<dbReference type="CDD" id="cd02440">
    <property type="entry name" value="AdoMet_MTases"/>
    <property type="match status" value="1"/>
</dbReference>
<dbReference type="InterPro" id="IPR013216">
    <property type="entry name" value="Methyltransf_11"/>
</dbReference>
<keyword evidence="2" id="KW-0808">Transferase</keyword>
<feature type="domain" description="Methyltransferase type 11" evidence="1">
    <location>
        <begin position="66"/>
        <end position="158"/>
    </location>
</feature>
<name>A0A0N8GH37_9BACI</name>
<accession>A0A0N8GH37</accession>
<dbReference type="Proteomes" id="UP000050398">
    <property type="component" value="Unassembled WGS sequence"/>
</dbReference>
<protein>
    <submittedName>
        <fullName evidence="2">Methyltransferase</fullName>
    </submittedName>
</protein>
<evidence type="ECO:0000313" key="2">
    <source>
        <dbReference type="EMBL" id="KPL60210.1"/>
    </source>
</evidence>
<keyword evidence="2" id="KW-0489">Methyltransferase</keyword>
<dbReference type="GO" id="GO:0032259">
    <property type="term" value="P:methylation"/>
    <property type="evidence" value="ECO:0007669"/>
    <property type="project" value="UniProtKB-KW"/>
</dbReference>
<comment type="caution">
    <text evidence="2">The sequence shown here is derived from an EMBL/GenBank/DDBJ whole genome shotgun (WGS) entry which is preliminary data.</text>
</comment>
<gene>
    <name evidence="2" type="ORF">AM506_08665</name>
</gene>
<dbReference type="PATRIC" id="fig|218284.4.peg.3368"/>
<reference evidence="2 3" key="1">
    <citation type="submission" date="2015-08" db="EMBL/GenBank/DDBJ databases">
        <title>Draft Genome Sequence of Bacillus vietnamensis UCD-SED5.</title>
        <authorList>
            <person name="Lee R.D."/>
            <person name="Jospin G."/>
            <person name="Lang J.M."/>
            <person name="Coil D.A."/>
            <person name="Eisen J.A."/>
        </authorList>
    </citation>
    <scope>NUCLEOTIDE SEQUENCE [LARGE SCALE GENOMIC DNA]</scope>
    <source>
        <strain evidence="2 3">UCD-SED5</strain>
    </source>
</reference>
<dbReference type="InterPro" id="IPR029063">
    <property type="entry name" value="SAM-dependent_MTases_sf"/>
</dbReference>
<evidence type="ECO:0000313" key="3">
    <source>
        <dbReference type="Proteomes" id="UP000050398"/>
    </source>
</evidence>
<evidence type="ECO:0000259" key="1">
    <source>
        <dbReference type="Pfam" id="PF08241"/>
    </source>
</evidence>
<sequence>MRQSEFSSINRAGWNDGAYQAWVNRHGLPQDYALTLIKSPQQKILKYLNHMGDIRGKRIANLLGSKGNKAVSFALLGAEVTVVDISKENSMYAMELAEAAGVDIHYIVSDLLEIPGEEKEEDYDFVIMELGVLHYFVDLVPVFTIVRKMLKKGGTFILRDFHPVLTKLLTVEGARMVAAGDYFGTCEVEVDVAFRKLLKTDLLHPSTKNRIRRWTLGDIITSIATTGLTITQLEEEAGIRWAFPRNAPLGIENNIPGLFTIIAEKK</sequence>
<dbReference type="AlphaFoldDB" id="A0A0N8GH37"/>
<dbReference type="OrthoDB" id="8385759at2"/>
<organism evidence="2 3">
    <name type="scientific">Rossellomorea vietnamensis</name>
    <dbReference type="NCBI Taxonomy" id="218284"/>
    <lineage>
        <taxon>Bacteria</taxon>
        <taxon>Bacillati</taxon>
        <taxon>Bacillota</taxon>
        <taxon>Bacilli</taxon>
        <taxon>Bacillales</taxon>
        <taxon>Bacillaceae</taxon>
        <taxon>Rossellomorea</taxon>
    </lineage>
</organism>
<dbReference type="RefSeq" id="WP_060672173.1">
    <property type="nucleotide sequence ID" value="NZ_LIXZ01000005.1"/>
</dbReference>